<keyword evidence="4" id="KW-1185">Reference proteome</keyword>
<proteinExistence type="predicted"/>
<dbReference type="SUPFAM" id="SSF56645">
    <property type="entry name" value="Acyl-CoA dehydrogenase NM domain-like"/>
    <property type="match status" value="1"/>
</dbReference>
<dbReference type="GO" id="GO:0016627">
    <property type="term" value="F:oxidoreductase activity, acting on the CH-CH group of donors"/>
    <property type="evidence" value="ECO:0007669"/>
    <property type="project" value="InterPro"/>
</dbReference>
<dbReference type="InterPro" id="IPR009100">
    <property type="entry name" value="AcylCoA_DH/oxidase_NM_dom_sf"/>
</dbReference>
<dbReference type="RefSeq" id="WP_102635419.1">
    <property type="nucleotide sequence ID" value="NZ_CADIJZ010000019.1"/>
</dbReference>
<evidence type="ECO:0000259" key="1">
    <source>
        <dbReference type="Pfam" id="PF02771"/>
    </source>
</evidence>
<evidence type="ECO:0000313" key="5">
    <source>
        <dbReference type="Proteomes" id="UP000494205"/>
    </source>
</evidence>
<dbReference type="EMBL" id="CADIJZ010000019">
    <property type="protein sequence ID" value="CAB3718851.1"/>
    <property type="molecule type" value="Genomic_DNA"/>
</dbReference>
<evidence type="ECO:0000313" key="4">
    <source>
        <dbReference type="Proteomes" id="UP000235659"/>
    </source>
</evidence>
<organism evidence="2 5">
    <name type="scientific">Paraburkholderia rhynchosiae</name>
    <dbReference type="NCBI Taxonomy" id="487049"/>
    <lineage>
        <taxon>Bacteria</taxon>
        <taxon>Pseudomonadati</taxon>
        <taxon>Pseudomonadota</taxon>
        <taxon>Betaproteobacteria</taxon>
        <taxon>Burkholderiales</taxon>
        <taxon>Burkholderiaceae</taxon>
        <taxon>Paraburkholderia</taxon>
    </lineage>
</organism>
<accession>A0A2N7W909</accession>
<dbReference type="Gene3D" id="1.10.540.10">
    <property type="entry name" value="Acyl-CoA dehydrogenase/oxidase, N-terminal domain"/>
    <property type="match status" value="1"/>
</dbReference>
<dbReference type="InterPro" id="IPR013786">
    <property type="entry name" value="AcylCoA_DH/ox_N"/>
</dbReference>
<protein>
    <recommendedName>
        <fullName evidence="1">Acyl-CoA dehydrogenase/oxidase N-terminal domain-containing protein</fullName>
    </recommendedName>
</protein>
<reference evidence="3 4" key="1">
    <citation type="submission" date="2018-01" db="EMBL/GenBank/DDBJ databases">
        <title>Whole genome analyses suggest that Burkholderia sensu lato contains two further novel genera in the rhizoxinica-symbiotica group Mycetohabitans gen. nov., and Trinickia gen. nov.: implications for the evolution of diazotrophy and nodulation in the Burkholderiaceae.</title>
        <authorList>
            <person name="Estrada-de los Santos P."/>
            <person name="Palmer M."/>
            <person name="Chavez-Ramirez B."/>
            <person name="Beukes C."/>
            <person name="Steenkamp E.T."/>
            <person name="Hirsch A.M."/>
            <person name="Manyaka P."/>
            <person name="Maluk M."/>
            <person name="Lafos M."/>
            <person name="Crook M."/>
            <person name="Gross E."/>
            <person name="Simon M.F."/>
            <person name="Bueno dos Reis Junior F."/>
            <person name="Poole P.S."/>
            <person name="Venter S.N."/>
            <person name="James E.K."/>
        </authorList>
    </citation>
    <scope>NUCLEOTIDE SEQUENCE [LARGE SCALE GENOMIC DNA]</scope>
    <source>
        <strain evidence="3 4">WSM 3937</strain>
    </source>
</reference>
<reference evidence="2 5" key="2">
    <citation type="submission" date="2020-04" db="EMBL/GenBank/DDBJ databases">
        <authorList>
            <person name="De Canck E."/>
        </authorList>
    </citation>
    <scope>NUCLEOTIDE SEQUENCE [LARGE SCALE GENOMIC DNA]</scope>
    <source>
        <strain evidence="2 5">LMG 27174</strain>
    </source>
</reference>
<dbReference type="InterPro" id="IPR037069">
    <property type="entry name" value="AcylCoA_DH/ox_N_sf"/>
</dbReference>
<dbReference type="GO" id="GO:0050660">
    <property type="term" value="F:flavin adenine dinucleotide binding"/>
    <property type="evidence" value="ECO:0007669"/>
    <property type="project" value="InterPro"/>
</dbReference>
<dbReference type="Pfam" id="PF02771">
    <property type="entry name" value="Acyl-CoA_dh_N"/>
    <property type="match status" value="1"/>
</dbReference>
<dbReference type="OrthoDB" id="7316074at2"/>
<dbReference type="Proteomes" id="UP000235659">
    <property type="component" value="Unassembled WGS sequence"/>
</dbReference>
<gene>
    <name evidence="3" type="ORF">C0Z16_28610</name>
    <name evidence="2" type="ORF">LMG27174_04783</name>
</gene>
<sequence>MNAPIADSAVTRCHPPLDSDAFDALLAQFTNEFAPSAARHDRIVEFPYKNLARLHEFDLLSLTVPASLGGAGANLAQTR</sequence>
<dbReference type="AlphaFoldDB" id="A0A2N7W909"/>
<dbReference type="EMBL" id="PNXY01000027">
    <property type="protein sequence ID" value="PMS25885.1"/>
    <property type="molecule type" value="Genomic_DNA"/>
</dbReference>
<dbReference type="Proteomes" id="UP000494205">
    <property type="component" value="Unassembled WGS sequence"/>
</dbReference>
<evidence type="ECO:0000313" key="2">
    <source>
        <dbReference type="EMBL" id="CAB3718851.1"/>
    </source>
</evidence>
<feature type="domain" description="Acyl-CoA dehydrogenase/oxidase N-terminal" evidence="1">
    <location>
        <begin position="27"/>
        <end position="76"/>
    </location>
</feature>
<evidence type="ECO:0000313" key="3">
    <source>
        <dbReference type="EMBL" id="PMS25885.1"/>
    </source>
</evidence>
<name>A0A2N7W909_9BURK</name>